<protein>
    <submittedName>
        <fullName evidence="1">Zinc ribbon-containing protein</fullName>
    </submittedName>
</protein>
<dbReference type="KEGG" id="eps:L0Y14_00490"/>
<accession>A0A9J6ZYJ1</accession>
<dbReference type="AlphaFoldDB" id="A0A9J6ZYJ1"/>
<organism evidence="1 2">
    <name type="scientific">Candidatus Endoriftia persephonae</name>
    <dbReference type="NCBI Taxonomy" id="393765"/>
    <lineage>
        <taxon>Bacteria</taxon>
        <taxon>Pseudomonadati</taxon>
        <taxon>Pseudomonadota</taxon>
        <taxon>Gammaproteobacteria</taxon>
        <taxon>Chromatiales</taxon>
        <taxon>Sedimenticolaceae</taxon>
        <taxon>Candidatus Endoriftia</taxon>
    </lineage>
</organism>
<reference evidence="1" key="1">
    <citation type="journal article" date="2022" name="Mol. Ecol. Resour.">
        <title>The complete and closed genome of the facultative generalist Candidatus Endoriftia persephone from deep-sea hydrothermal vents.</title>
        <authorList>
            <person name="de Oliveira A.L."/>
            <person name="Srivastava A."/>
            <person name="Espada-Hinojosa S."/>
            <person name="Bright M."/>
        </authorList>
    </citation>
    <scope>NUCLEOTIDE SEQUENCE</scope>
    <source>
        <strain evidence="1">Tica-EPR-9o50.N</strain>
    </source>
</reference>
<keyword evidence="2" id="KW-1185">Reference proteome</keyword>
<dbReference type="Proteomes" id="UP001056649">
    <property type="component" value="Chromosome"/>
</dbReference>
<dbReference type="EMBL" id="CP090569">
    <property type="protein sequence ID" value="USF87759.1"/>
    <property type="molecule type" value="Genomic_DNA"/>
</dbReference>
<evidence type="ECO:0000313" key="2">
    <source>
        <dbReference type="Proteomes" id="UP001056649"/>
    </source>
</evidence>
<sequence>MTDSGNKAPLDRLTEAYEKMLEQVHDAYEVTRESALPGLKEYLSDAREKVVELGELTREEADKVAGYIERDIKDAAHYLHDTGEQISTWWRFDLHQVEERIAETFSKVADQTRLELGKLAKRAEQASTYHTGEITGPGTLVCTNCGKQMHFRKAGHIPPCPGCRRTEFKRSEE</sequence>
<dbReference type="RefSeq" id="WP_006475814.1">
    <property type="nucleotide sequence ID" value="NZ_CP090569.1"/>
</dbReference>
<evidence type="ECO:0000313" key="1">
    <source>
        <dbReference type="EMBL" id="USF87759.1"/>
    </source>
</evidence>
<dbReference type="InterPro" id="IPR009912">
    <property type="entry name" value="DUF1451"/>
</dbReference>
<dbReference type="Pfam" id="PF07295">
    <property type="entry name" value="DUF1451"/>
    <property type="match status" value="1"/>
</dbReference>
<gene>
    <name evidence="1" type="ORF">L0Y14_00490</name>
</gene>
<proteinExistence type="predicted"/>
<name>A0A9J6ZYJ1_9GAMM</name>